<dbReference type="InterPro" id="IPR035979">
    <property type="entry name" value="RBD_domain_sf"/>
</dbReference>
<dbReference type="Ensembl" id="ENSSLUT00000055607.1">
    <property type="protein sequence ID" value="ENSSLUP00000054019.1"/>
    <property type="gene ID" value="ENSSLUG00000023393.1"/>
</dbReference>
<dbReference type="Proteomes" id="UP000694568">
    <property type="component" value="Unplaced"/>
</dbReference>
<proteinExistence type="predicted"/>
<feature type="domain" description="RRM" evidence="6">
    <location>
        <begin position="8"/>
        <end position="80"/>
    </location>
</feature>
<dbReference type="FunFam" id="3.30.70.330:FF:000119">
    <property type="entry name" value="RNA-binding motif protein, X chromosome"/>
    <property type="match status" value="1"/>
</dbReference>
<feature type="compositionally biased region" description="Low complexity" evidence="5">
    <location>
        <begin position="267"/>
        <end position="289"/>
    </location>
</feature>
<feature type="compositionally biased region" description="Low complexity" evidence="5">
    <location>
        <begin position="352"/>
        <end position="366"/>
    </location>
</feature>
<dbReference type="Pfam" id="PF08081">
    <property type="entry name" value="RBM1CTR"/>
    <property type="match status" value="1"/>
</dbReference>
<dbReference type="GO" id="GO:0003723">
    <property type="term" value="F:RNA binding"/>
    <property type="evidence" value="ECO:0007669"/>
    <property type="project" value="UniProtKB-UniRule"/>
</dbReference>
<dbReference type="PANTHER" id="PTHR48034">
    <property type="entry name" value="TRANSFORMER-2 SEX-DETERMINING PROTEIN-RELATED"/>
    <property type="match status" value="1"/>
</dbReference>
<feature type="compositionally biased region" description="Basic and acidic residues" evidence="5">
    <location>
        <begin position="250"/>
        <end position="266"/>
    </location>
</feature>
<feature type="compositionally biased region" description="Basic and acidic residues" evidence="5">
    <location>
        <begin position="335"/>
        <end position="344"/>
    </location>
</feature>
<dbReference type="InterPro" id="IPR012604">
    <property type="entry name" value="RBM1CTR"/>
</dbReference>
<feature type="compositionally biased region" description="Low complexity" evidence="5">
    <location>
        <begin position="309"/>
        <end position="329"/>
    </location>
</feature>
<dbReference type="GeneTree" id="ENSGT00940000165126"/>
<feature type="compositionally biased region" description="Basic and acidic residues" evidence="5">
    <location>
        <begin position="172"/>
        <end position="205"/>
    </location>
</feature>
<feature type="compositionally biased region" description="Basic and acidic residues" evidence="5">
    <location>
        <begin position="375"/>
        <end position="386"/>
    </location>
</feature>
<dbReference type="Pfam" id="PF00076">
    <property type="entry name" value="RRM_1"/>
    <property type="match status" value="1"/>
</dbReference>
<accession>A0A8D0AET8</accession>
<evidence type="ECO:0000256" key="2">
    <source>
        <dbReference type="ARBA" id="ARBA00022884"/>
    </source>
</evidence>
<evidence type="ECO:0000313" key="8">
    <source>
        <dbReference type="Proteomes" id="UP000694568"/>
    </source>
</evidence>
<dbReference type="SMART" id="SM00360">
    <property type="entry name" value="RRM"/>
    <property type="match status" value="1"/>
</dbReference>
<reference evidence="7" key="1">
    <citation type="submission" date="2025-08" db="UniProtKB">
        <authorList>
            <consortium name="Ensembl"/>
        </authorList>
    </citation>
    <scope>IDENTIFICATION</scope>
</reference>
<sequence length="386" mass="42731">MAEADRPGKLFIGGLNTETTEKALEQYFSKYGRIVEVLLMKDRETNNQEASLLLLLKVRLMQRMQHSLDGKPIKVEQATKPQFESAGRRGPPPMHSRSRGPPRGPRGSRGGPGGMRGPSSRDYYDNSGNVEPFFKGMSSRGPPPMKRGPPVRNGGPPPKRSAPSGPMSRAPMSRDRDPYGPPPPRRDSMSRRDDYPSPRDDHYNSKDSYSSRDYNSRDSRDYGPPQRDYSYREYSNSSSRDDYGSMSRGCSDRDGYGGGREPRSYMDRSSGGSYRDSYDGYGNSRSAPPSRGPPPAYGGSSGSSRYDDYGSSSRDGYGSRDSYPSSRSDPYPPSRGERMGRQERGPAPPVERGYPPRDSYSSSSRGGPRGGRGGNRPDRGMARSRY</sequence>
<keyword evidence="2 4" id="KW-0694">RNA-binding</keyword>
<dbReference type="Gene3D" id="3.30.70.330">
    <property type="match status" value="1"/>
</dbReference>
<evidence type="ECO:0000256" key="1">
    <source>
        <dbReference type="ARBA" id="ARBA00004123"/>
    </source>
</evidence>
<feature type="compositionally biased region" description="Gly residues" evidence="5">
    <location>
        <begin position="107"/>
        <end position="116"/>
    </location>
</feature>
<dbReference type="SUPFAM" id="SSF54928">
    <property type="entry name" value="RNA-binding domain, RBD"/>
    <property type="match status" value="1"/>
</dbReference>
<evidence type="ECO:0000256" key="4">
    <source>
        <dbReference type="PROSITE-ProRule" id="PRU00176"/>
    </source>
</evidence>
<keyword evidence="8" id="KW-1185">Reference proteome</keyword>
<comment type="subcellular location">
    <subcellularLocation>
        <location evidence="1">Nucleus</location>
    </subcellularLocation>
</comment>
<evidence type="ECO:0000259" key="6">
    <source>
        <dbReference type="PROSITE" id="PS50102"/>
    </source>
</evidence>
<organism evidence="7 8">
    <name type="scientific">Sander lucioperca</name>
    <name type="common">Pike-perch</name>
    <name type="synonym">Perca lucioperca</name>
    <dbReference type="NCBI Taxonomy" id="283035"/>
    <lineage>
        <taxon>Eukaryota</taxon>
        <taxon>Metazoa</taxon>
        <taxon>Chordata</taxon>
        <taxon>Craniata</taxon>
        <taxon>Vertebrata</taxon>
        <taxon>Euteleostomi</taxon>
        <taxon>Actinopterygii</taxon>
        <taxon>Neopterygii</taxon>
        <taxon>Teleostei</taxon>
        <taxon>Neoteleostei</taxon>
        <taxon>Acanthomorphata</taxon>
        <taxon>Eupercaria</taxon>
        <taxon>Perciformes</taxon>
        <taxon>Percoidei</taxon>
        <taxon>Percidae</taxon>
        <taxon>Luciopercinae</taxon>
        <taxon>Sander</taxon>
    </lineage>
</organism>
<evidence type="ECO:0000313" key="7">
    <source>
        <dbReference type="Ensembl" id="ENSSLUP00000054019.1"/>
    </source>
</evidence>
<gene>
    <name evidence="7" type="primary">rbmx</name>
</gene>
<feature type="region of interest" description="Disordered" evidence="5">
    <location>
        <begin position="69"/>
        <end position="386"/>
    </location>
</feature>
<dbReference type="InterPro" id="IPR012677">
    <property type="entry name" value="Nucleotide-bd_a/b_plait_sf"/>
</dbReference>
<dbReference type="GO" id="GO:0005634">
    <property type="term" value="C:nucleus"/>
    <property type="evidence" value="ECO:0007669"/>
    <property type="project" value="UniProtKB-SubCell"/>
</dbReference>
<evidence type="ECO:0000256" key="3">
    <source>
        <dbReference type="ARBA" id="ARBA00023242"/>
    </source>
</evidence>
<dbReference type="InterPro" id="IPR050441">
    <property type="entry name" value="RBM"/>
</dbReference>
<dbReference type="InterPro" id="IPR000504">
    <property type="entry name" value="RRM_dom"/>
</dbReference>
<dbReference type="PROSITE" id="PS50102">
    <property type="entry name" value="RRM"/>
    <property type="match status" value="1"/>
</dbReference>
<name>A0A8D0AET8_SANLU</name>
<keyword evidence="3" id="KW-0539">Nucleus</keyword>
<reference evidence="7" key="2">
    <citation type="submission" date="2025-09" db="UniProtKB">
        <authorList>
            <consortium name="Ensembl"/>
        </authorList>
    </citation>
    <scope>IDENTIFICATION</scope>
</reference>
<dbReference type="AlphaFoldDB" id="A0A8D0AET8"/>
<protein>
    <submittedName>
        <fullName evidence="7">RNA binding motif protein X-linked</fullName>
    </submittedName>
</protein>
<evidence type="ECO:0000256" key="5">
    <source>
        <dbReference type="SAM" id="MobiDB-lite"/>
    </source>
</evidence>